<comment type="caution">
    <text evidence="2">The sequence shown here is derived from an EMBL/GenBank/DDBJ whole genome shotgun (WGS) entry which is preliminary data.</text>
</comment>
<evidence type="ECO:0000313" key="2">
    <source>
        <dbReference type="EMBL" id="KAL2651126.1"/>
    </source>
</evidence>
<keyword evidence="3" id="KW-1185">Reference proteome</keyword>
<protein>
    <submittedName>
        <fullName evidence="2">Uncharacterized protein</fullName>
    </submittedName>
</protein>
<evidence type="ECO:0000256" key="1">
    <source>
        <dbReference type="SAM" id="MobiDB-lite"/>
    </source>
</evidence>
<dbReference type="AlphaFoldDB" id="A0ABD1ZKC9"/>
<evidence type="ECO:0000313" key="3">
    <source>
        <dbReference type="Proteomes" id="UP001605036"/>
    </source>
</evidence>
<sequence>MVSVSPLSLPPQTATSLFQTTTHSGLAVVRLTSIVPYCRLCVLGCLQLGTVVRSSIALDAYFPGSRLPLSRWLAGLLAGIADAMQEERKEDKATTSGTSQLAKGGPPARQQ</sequence>
<reference evidence="2 3" key="1">
    <citation type="submission" date="2024-09" db="EMBL/GenBank/DDBJ databases">
        <title>Chromosome-scale assembly of Riccia fluitans.</title>
        <authorList>
            <person name="Paukszto L."/>
            <person name="Sawicki J."/>
            <person name="Karawczyk K."/>
            <person name="Piernik-Szablinska J."/>
            <person name="Szczecinska M."/>
            <person name="Mazdziarz M."/>
        </authorList>
    </citation>
    <scope>NUCLEOTIDE SEQUENCE [LARGE SCALE GENOMIC DNA]</scope>
    <source>
        <strain evidence="2">Rf_01</strain>
        <tissue evidence="2">Aerial parts of the thallus</tissue>
    </source>
</reference>
<accession>A0ABD1ZKC9</accession>
<feature type="region of interest" description="Disordered" evidence="1">
    <location>
        <begin position="87"/>
        <end position="111"/>
    </location>
</feature>
<dbReference type="Proteomes" id="UP001605036">
    <property type="component" value="Unassembled WGS sequence"/>
</dbReference>
<name>A0ABD1ZKC9_9MARC</name>
<organism evidence="2 3">
    <name type="scientific">Riccia fluitans</name>
    <dbReference type="NCBI Taxonomy" id="41844"/>
    <lineage>
        <taxon>Eukaryota</taxon>
        <taxon>Viridiplantae</taxon>
        <taxon>Streptophyta</taxon>
        <taxon>Embryophyta</taxon>
        <taxon>Marchantiophyta</taxon>
        <taxon>Marchantiopsida</taxon>
        <taxon>Marchantiidae</taxon>
        <taxon>Marchantiales</taxon>
        <taxon>Ricciaceae</taxon>
        <taxon>Riccia</taxon>
    </lineage>
</organism>
<proteinExistence type="predicted"/>
<dbReference type="EMBL" id="JBHFFA010000001">
    <property type="protein sequence ID" value="KAL2651126.1"/>
    <property type="molecule type" value="Genomic_DNA"/>
</dbReference>
<gene>
    <name evidence="2" type="ORF">R1flu_019254</name>
</gene>